<dbReference type="GO" id="GO:0070062">
    <property type="term" value="C:extracellular exosome"/>
    <property type="evidence" value="ECO:0007669"/>
    <property type="project" value="TreeGrafter"/>
</dbReference>
<comment type="caution">
    <text evidence="2">The sequence shown here is derived from an EMBL/GenBank/DDBJ whole genome shotgun (WGS) entry which is preliminary data.</text>
</comment>
<organism evidence="2 3">
    <name type="scientific">Oryzias melastigma</name>
    <name type="common">Marine medaka</name>
    <dbReference type="NCBI Taxonomy" id="30732"/>
    <lineage>
        <taxon>Eukaryota</taxon>
        <taxon>Metazoa</taxon>
        <taxon>Chordata</taxon>
        <taxon>Craniata</taxon>
        <taxon>Vertebrata</taxon>
        <taxon>Euteleostomi</taxon>
        <taxon>Actinopterygii</taxon>
        <taxon>Neopterygii</taxon>
        <taxon>Teleostei</taxon>
        <taxon>Neoteleostei</taxon>
        <taxon>Acanthomorphata</taxon>
        <taxon>Ovalentaria</taxon>
        <taxon>Atherinomorphae</taxon>
        <taxon>Beloniformes</taxon>
        <taxon>Adrianichthyidae</taxon>
        <taxon>Oryziinae</taxon>
        <taxon>Oryzias</taxon>
    </lineage>
</organism>
<dbReference type="FunFam" id="1.25.40.10:FF:002089">
    <property type="entry name" value="Clathrin heavy chain"/>
    <property type="match status" value="1"/>
</dbReference>
<dbReference type="EMBL" id="WKFB01000245">
    <property type="protein sequence ID" value="KAF6730114.1"/>
    <property type="molecule type" value="Genomic_DNA"/>
</dbReference>
<dbReference type="PANTHER" id="PTHR10292">
    <property type="entry name" value="CLATHRIN HEAVY CHAIN RELATED"/>
    <property type="match status" value="1"/>
</dbReference>
<dbReference type="GO" id="GO:0032051">
    <property type="term" value="F:clathrin light chain binding"/>
    <property type="evidence" value="ECO:0007669"/>
    <property type="project" value="TreeGrafter"/>
</dbReference>
<dbReference type="InterPro" id="IPR011990">
    <property type="entry name" value="TPR-like_helical_dom_sf"/>
</dbReference>
<dbReference type="InterPro" id="IPR055358">
    <property type="entry name" value="CHCR"/>
</dbReference>
<feature type="repeat" description="CHCR" evidence="1">
    <location>
        <begin position="1"/>
        <end position="43"/>
    </location>
</feature>
<dbReference type="InterPro" id="IPR000547">
    <property type="entry name" value="Clathrin_H-chain/VPS_repeat"/>
</dbReference>
<dbReference type="Gene3D" id="1.25.40.10">
    <property type="entry name" value="Tetratricopeptide repeat domain"/>
    <property type="match status" value="1"/>
</dbReference>
<dbReference type="PANTHER" id="PTHR10292:SF6">
    <property type="entry name" value="CLATHRIN HEAVY CHAIN 2"/>
    <property type="match status" value="1"/>
</dbReference>
<feature type="repeat" description="CHCR" evidence="1">
    <location>
        <begin position="46"/>
        <end position="189"/>
    </location>
</feature>
<dbReference type="GO" id="GO:0006886">
    <property type="term" value="P:intracellular protein transport"/>
    <property type="evidence" value="ECO:0007669"/>
    <property type="project" value="UniProtKB-UniRule"/>
</dbReference>
<dbReference type="Pfam" id="PF00637">
    <property type="entry name" value="Clathrin"/>
    <property type="match status" value="1"/>
</dbReference>
<dbReference type="GO" id="GO:0071439">
    <property type="term" value="C:clathrin complex"/>
    <property type="evidence" value="ECO:0007669"/>
    <property type="project" value="TreeGrafter"/>
</dbReference>
<reference evidence="2" key="1">
    <citation type="journal article" name="BMC Genomics">
        <title>Long-read sequencing and de novo genome assembly of marine medaka (Oryzias melastigma).</title>
        <authorList>
            <person name="Liang P."/>
            <person name="Saqib H.S.A."/>
            <person name="Ni X."/>
            <person name="Shen Y."/>
        </authorList>
    </citation>
    <scope>NUCLEOTIDE SEQUENCE</scope>
    <source>
        <strain evidence="2">Bigg-433</strain>
    </source>
</reference>
<dbReference type="GO" id="GO:0045334">
    <property type="term" value="C:clathrin-coated endocytic vesicle"/>
    <property type="evidence" value="ECO:0007669"/>
    <property type="project" value="TreeGrafter"/>
</dbReference>
<dbReference type="GO" id="GO:0006898">
    <property type="term" value="P:receptor-mediated endocytosis"/>
    <property type="evidence" value="ECO:0007669"/>
    <property type="project" value="TreeGrafter"/>
</dbReference>
<proteinExistence type="predicted"/>
<dbReference type="AlphaFoldDB" id="A0A834CJ27"/>
<sequence>MMNHPTDAWKESLFKDIVAKVANVELYYKSLSFYLEFKPLLLNDLLTILSPRLDHSRAVNFFSKMNQLKLVKPYLKSVQSHNNKSVNEALNNLLTEEEDFQALRASIDAFDNFDTIGLAQRLEKHELIEFRRIAAYLYKGNNRWRQSVELCKKDKLYKDAMLYAAESKEAELAETLLQWFLEEGRRECFAACLFASYDLLHPDVVLELAWRHNIMDFAMPYFIQVMREYLTKVDEFAAKVDKLDVAESERKTEEEVTEPQPMVFGQQLMLTAAATPPVAPQPAYPGYGYPATAAGYPAQPVYGFNM</sequence>
<dbReference type="PROSITE" id="PS50236">
    <property type="entry name" value="CHCR"/>
    <property type="match status" value="2"/>
</dbReference>
<gene>
    <name evidence="2" type="ORF">FQA47_012019</name>
</gene>
<dbReference type="InterPro" id="IPR016024">
    <property type="entry name" value="ARM-type_fold"/>
</dbReference>
<dbReference type="Gene3D" id="1.25.40.730">
    <property type="match status" value="1"/>
</dbReference>
<protein>
    <submittedName>
        <fullName evidence="2">Clathrin heavy chain 1</fullName>
    </submittedName>
</protein>
<name>A0A834CJ27_ORYME</name>
<evidence type="ECO:0000256" key="1">
    <source>
        <dbReference type="PROSITE-ProRule" id="PRU01006"/>
    </source>
</evidence>
<dbReference type="SMART" id="SM00299">
    <property type="entry name" value="CLH"/>
    <property type="match status" value="1"/>
</dbReference>
<accession>A0A834CJ27</accession>
<evidence type="ECO:0000313" key="3">
    <source>
        <dbReference type="Proteomes" id="UP000646548"/>
    </source>
</evidence>
<dbReference type="SUPFAM" id="SSF48371">
    <property type="entry name" value="ARM repeat"/>
    <property type="match status" value="1"/>
</dbReference>
<dbReference type="Proteomes" id="UP000646548">
    <property type="component" value="Unassembled WGS sequence"/>
</dbReference>
<dbReference type="FunFam" id="1.25.40.730:FF:000001">
    <property type="entry name" value="Clathrin heavy chain"/>
    <property type="match status" value="1"/>
</dbReference>
<evidence type="ECO:0000313" key="2">
    <source>
        <dbReference type="EMBL" id="KAF6730114.1"/>
    </source>
</evidence>